<dbReference type="GO" id="GO:0003700">
    <property type="term" value="F:DNA-binding transcription factor activity"/>
    <property type="evidence" value="ECO:0007669"/>
    <property type="project" value="InterPro"/>
</dbReference>
<sequence length="368" mass="38958">MVENTPLPSAHTIVLTTPLPAPGSPAASSATTMDRWLMSGESTGEHLSHALLRETASIQTAWLHSFLVVAEQGGFGAATMTLHLSQSRVSAHIAALEHALGAKLFDRKSRPTTLTPAGELFRPYAEAALGHLRQGVEAVRNTIDLAVVRMVVGSYPSVSCSYLPSVLRALSGHHPGVTATLMEGTAASLEAALVAGTVDVGFRPLLPATREAGLCTRPIWREPIVAVMRADHPLSAQRAVTVPDLLANPLIGNPSGTEEEGGGFDLRRVLGAEAARATIAYLTDQPATLVALVRSAFGIGLINTLALTTTSTDGLVTRPIESPTAYRHVALFWNQRRSRDQAVRAFLRAIDEADLPDGVVALQPTDCD</sequence>
<evidence type="ECO:0000256" key="3">
    <source>
        <dbReference type="ARBA" id="ARBA00023125"/>
    </source>
</evidence>
<dbReference type="AlphaFoldDB" id="A0A4U0T8L1"/>
<dbReference type="PANTHER" id="PTHR30346">
    <property type="entry name" value="TRANSCRIPTIONAL DUAL REGULATOR HCAR-RELATED"/>
    <property type="match status" value="1"/>
</dbReference>
<protein>
    <submittedName>
        <fullName evidence="6">LysR family transcriptional regulator</fullName>
    </submittedName>
</protein>
<feature type="domain" description="HTH lysR-type" evidence="5">
    <location>
        <begin position="58"/>
        <end position="115"/>
    </location>
</feature>
<dbReference type="PRINTS" id="PR00039">
    <property type="entry name" value="HTHLYSR"/>
</dbReference>
<dbReference type="PROSITE" id="PS50931">
    <property type="entry name" value="HTH_LYSR"/>
    <property type="match status" value="1"/>
</dbReference>
<comment type="similarity">
    <text evidence="1">Belongs to the LysR transcriptional regulatory family.</text>
</comment>
<dbReference type="Proteomes" id="UP000305778">
    <property type="component" value="Unassembled WGS sequence"/>
</dbReference>
<evidence type="ECO:0000256" key="2">
    <source>
        <dbReference type="ARBA" id="ARBA00023015"/>
    </source>
</evidence>
<dbReference type="SUPFAM" id="SSF46785">
    <property type="entry name" value="Winged helix' DNA-binding domain"/>
    <property type="match status" value="1"/>
</dbReference>
<comment type="caution">
    <text evidence="6">The sequence shown here is derived from an EMBL/GenBank/DDBJ whole genome shotgun (WGS) entry which is preliminary data.</text>
</comment>
<keyword evidence="3" id="KW-0238">DNA-binding</keyword>
<evidence type="ECO:0000256" key="1">
    <source>
        <dbReference type="ARBA" id="ARBA00009437"/>
    </source>
</evidence>
<dbReference type="OrthoDB" id="3636008at2"/>
<dbReference type="EMBL" id="SUMC01000011">
    <property type="protein sequence ID" value="TKA10935.1"/>
    <property type="molecule type" value="Genomic_DNA"/>
</dbReference>
<dbReference type="InterPro" id="IPR036390">
    <property type="entry name" value="WH_DNA-bd_sf"/>
</dbReference>
<dbReference type="Gene3D" id="3.40.190.10">
    <property type="entry name" value="Periplasmic binding protein-like II"/>
    <property type="match status" value="2"/>
</dbReference>
<reference evidence="6 7" key="1">
    <citation type="submission" date="2019-04" db="EMBL/GenBank/DDBJ databases">
        <title>Streptomyces oryziradicis sp. nov., a novel actinomycete isolated from rhizosphere soil of rice (Oryza sativa L.).</title>
        <authorList>
            <person name="Li C."/>
        </authorList>
    </citation>
    <scope>NUCLEOTIDE SEQUENCE [LARGE SCALE GENOMIC DNA]</scope>
    <source>
        <strain evidence="6 7">NEAU-C40</strain>
    </source>
</reference>
<evidence type="ECO:0000313" key="6">
    <source>
        <dbReference type="EMBL" id="TKA10935.1"/>
    </source>
</evidence>
<dbReference type="SUPFAM" id="SSF53850">
    <property type="entry name" value="Periplasmic binding protein-like II"/>
    <property type="match status" value="1"/>
</dbReference>
<dbReference type="InterPro" id="IPR000847">
    <property type="entry name" value="LysR_HTH_N"/>
</dbReference>
<name>A0A4U0T8L1_9ACTN</name>
<dbReference type="GO" id="GO:0032993">
    <property type="term" value="C:protein-DNA complex"/>
    <property type="evidence" value="ECO:0007669"/>
    <property type="project" value="TreeGrafter"/>
</dbReference>
<gene>
    <name evidence="6" type="ORF">FCI23_15070</name>
</gene>
<dbReference type="InterPro" id="IPR005119">
    <property type="entry name" value="LysR_subst-bd"/>
</dbReference>
<dbReference type="InterPro" id="IPR036388">
    <property type="entry name" value="WH-like_DNA-bd_sf"/>
</dbReference>
<dbReference type="GO" id="GO:0003677">
    <property type="term" value="F:DNA binding"/>
    <property type="evidence" value="ECO:0007669"/>
    <property type="project" value="UniProtKB-KW"/>
</dbReference>
<keyword evidence="4" id="KW-0804">Transcription</keyword>
<dbReference type="Pfam" id="PF03466">
    <property type="entry name" value="LysR_substrate"/>
    <property type="match status" value="1"/>
</dbReference>
<dbReference type="CDD" id="cd05466">
    <property type="entry name" value="PBP2_LTTR_substrate"/>
    <property type="match status" value="1"/>
</dbReference>
<evidence type="ECO:0000256" key="4">
    <source>
        <dbReference type="ARBA" id="ARBA00023163"/>
    </source>
</evidence>
<dbReference type="Pfam" id="PF00126">
    <property type="entry name" value="HTH_1"/>
    <property type="match status" value="1"/>
</dbReference>
<evidence type="ECO:0000259" key="5">
    <source>
        <dbReference type="PROSITE" id="PS50931"/>
    </source>
</evidence>
<accession>A0A4U0T8L1</accession>
<evidence type="ECO:0000313" key="7">
    <source>
        <dbReference type="Proteomes" id="UP000305778"/>
    </source>
</evidence>
<organism evidence="6 7">
    <name type="scientific">Actinacidiphila oryziradicis</name>
    <dbReference type="NCBI Taxonomy" id="2571141"/>
    <lineage>
        <taxon>Bacteria</taxon>
        <taxon>Bacillati</taxon>
        <taxon>Actinomycetota</taxon>
        <taxon>Actinomycetes</taxon>
        <taxon>Kitasatosporales</taxon>
        <taxon>Streptomycetaceae</taxon>
        <taxon>Actinacidiphila</taxon>
    </lineage>
</organism>
<keyword evidence="7" id="KW-1185">Reference proteome</keyword>
<dbReference type="Gene3D" id="1.10.10.10">
    <property type="entry name" value="Winged helix-like DNA-binding domain superfamily/Winged helix DNA-binding domain"/>
    <property type="match status" value="1"/>
</dbReference>
<proteinExistence type="inferred from homology"/>
<keyword evidence="2" id="KW-0805">Transcription regulation</keyword>
<dbReference type="PANTHER" id="PTHR30346:SF28">
    <property type="entry name" value="HTH-TYPE TRANSCRIPTIONAL REGULATOR CYNR"/>
    <property type="match status" value="1"/>
</dbReference>